<dbReference type="AlphaFoldDB" id="A0A1I7X1B9"/>
<feature type="domain" description="Elongation factor G-like" evidence="4">
    <location>
        <begin position="197"/>
        <end position="278"/>
    </location>
</feature>
<dbReference type="Pfam" id="PF11987">
    <property type="entry name" value="IF-2"/>
    <property type="match status" value="1"/>
</dbReference>
<evidence type="ECO:0000313" key="5">
    <source>
        <dbReference type="Proteomes" id="UP000095283"/>
    </source>
</evidence>
<dbReference type="InterPro" id="IPR006594">
    <property type="entry name" value="LisH"/>
</dbReference>
<dbReference type="InterPro" id="IPR044145">
    <property type="entry name" value="IF2_II"/>
</dbReference>
<dbReference type="Gene3D" id="3.40.50.300">
    <property type="entry name" value="P-loop containing nucleotide triphosphate hydrolases"/>
    <property type="match status" value="1"/>
</dbReference>
<dbReference type="SUPFAM" id="SSF50447">
    <property type="entry name" value="Translation proteins"/>
    <property type="match status" value="2"/>
</dbReference>
<dbReference type="Pfam" id="PF22042">
    <property type="entry name" value="EF-G_D2"/>
    <property type="match status" value="1"/>
</dbReference>
<accession>A0A1I7X1B9</accession>
<keyword evidence="5" id="KW-1185">Reference proteome</keyword>
<dbReference type="InterPro" id="IPR023115">
    <property type="entry name" value="TIF_IF2_dom3"/>
</dbReference>
<dbReference type="GO" id="GO:0005525">
    <property type="term" value="F:GTP binding"/>
    <property type="evidence" value="ECO:0007669"/>
    <property type="project" value="UniProtKB-KW"/>
</dbReference>
<dbReference type="SUPFAM" id="SSF52156">
    <property type="entry name" value="Initiation factor IF2/eIF5b, domain 3"/>
    <property type="match status" value="1"/>
</dbReference>
<dbReference type="SUPFAM" id="SSF52540">
    <property type="entry name" value="P-loop containing nucleoside triphosphate hydrolases"/>
    <property type="match status" value="1"/>
</dbReference>
<dbReference type="Gene3D" id="2.40.30.10">
    <property type="entry name" value="Translation factors"/>
    <property type="match status" value="2"/>
</dbReference>
<dbReference type="InterPro" id="IPR009000">
    <property type="entry name" value="Transl_B-barrel_sf"/>
</dbReference>
<dbReference type="InterPro" id="IPR036925">
    <property type="entry name" value="TIF_IF2_dom3_sf"/>
</dbReference>
<evidence type="ECO:0000259" key="4">
    <source>
        <dbReference type="Pfam" id="PF22042"/>
    </source>
</evidence>
<keyword evidence="1" id="KW-0547">Nucleotide-binding</keyword>
<sequence>MCWVKQRSFAEKGRRGRRKFIESVVVKHTVSSKRMVDVYADMSTKELSDALKVDFNTVTDTLINLDKKNMDLIIDEKPLGQENVIKRPPVVAIMGHVDHGKTTLLDALRNSKITSGEFGGITQHIGAFSGNLTMHIICQERAKRSLLEHGVVVEDLGGDVQCVEISALLSKNLPALQDALLMQADMMDLKTTSTGLVEGVVIESSVSHGSSLCIGKVCTIIVSRGSLRKNAILVAGTSWCRVRTITDENGNPIDVAGPSVPALVSGWKEDLPSPGDYILEATSIDRAQKAIKYRAFKELKDKTVKDWKAIEVKRTMERSNYLVNRQKMLDKGYRYGSTIRRIVHKENRLEKPVEEELPKLNALTNAIIYMFNVQPSLNIRTLAERHAVRMEYYNIIYRLVESLKDELSSRLPSSIELELVAEGRVIKEFLISDRGRKKQPIAGILIEWGNFNRDSIYKFIRGSNVIYEGIIESMKQGMELVLNAKTNTEVGIALDNKDIRFKEDDRVEVYLKKEVPQLDSPALAFKMDQSLPSASRQVCTRSATKLIDSLIFGYLKRRQYHETIRSLLSESTVLKDESGRFHNGSEVYIHVNDTVYDRNLEQIVESYVESGRFDLPAEWIDFGVRLRQLTNEYSTMTSMKGRMSDNQMKLYGKRARARHNHNAHLSMSLNQGMSQCIPQDYGYNLANCSYGNNDVPYVTQLNDNVMSGIQSDSTSTTAIDKSSHSGQYVYHIQVMGFLLSNFEYIQVPPSSIQRNSGNAPDNTLVTHNAQSKKLLESSQQLMYSDYSTQPIVSEQVQQSDALTLDVTRNGHSISDNRQRCDQL</sequence>
<dbReference type="PANTHER" id="PTHR43381">
    <property type="entry name" value="TRANSLATION INITIATION FACTOR IF-2-RELATED"/>
    <property type="match status" value="1"/>
</dbReference>
<reference evidence="6" key="1">
    <citation type="submission" date="2016-11" db="UniProtKB">
        <authorList>
            <consortium name="WormBaseParasite"/>
        </authorList>
    </citation>
    <scope>IDENTIFICATION</scope>
</reference>
<dbReference type="InterPro" id="IPR027417">
    <property type="entry name" value="P-loop_NTPase"/>
</dbReference>
<dbReference type="InterPro" id="IPR015760">
    <property type="entry name" value="TIF_IF2"/>
</dbReference>
<dbReference type="WBParaSite" id="Hba_11361">
    <property type="protein sequence ID" value="Hba_11361"/>
    <property type="gene ID" value="Hba_11361"/>
</dbReference>
<evidence type="ECO:0000256" key="1">
    <source>
        <dbReference type="ARBA" id="ARBA00022741"/>
    </source>
</evidence>
<evidence type="ECO:0000256" key="2">
    <source>
        <dbReference type="ARBA" id="ARBA00023134"/>
    </source>
</evidence>
<feature type="domain" description="Translation initiation factor IF- 2" evidence="3">
    <location>
        <begin position="360"/>
        <end position="404"/>
    </location>
</feature>
<evidence type="ECO:0000259" key="3">
    <source>
        <dbReference type="Pfam" id="PF11987"/>
    </source>
</evidence>
<protein>
    <submittedName>
        <fullName evidence="6">LisH domain-containing protein</fullName>
    </submittedName>
</protein>
<dbReference type="InterPro" id="IPR053905">
    <property type="entry name" value="EF-G-like_DII"/>
</dbReference>
<name>A0A1I7X1B9_HETBA</name>
<dbReference type="PROSITE" id="PS50896">
    <property type="entry name" value="LISH"/>
    <property type="match status" value="1"/>
</dbReference>
<dbReference type="GO" id="GO:0005737">
    <property type="term" value="C:cytoplasm"/>
    <property type="evidence" value="ECO:0007669"/>
    <property type="project" value="TreeGrafter"/>
</dbReference>
<dbReference type="Proteomes" id="UP000095283">
    <property type="component" value="Unplaced"/>
</dbReference>
<dbReference type="PANTHER" id="PTHR43381:SF20">
    <property type="entry name" value="TRANSLATION INITIATION FACTOR IF-2, MITOCHONDRIAL"/>
    <property type="match status" value="1"/>
</dbReference>
<evidence type="ECO:0000313" key="6">
    <source>
        <dbReference type="WBParaSite" id="Hba_11361"/>
    </source>
</evidence>
<dbReference type="GO" id="GO:0003743">
    <property type="term" value="F:translation initiation factor activity"/>
    <property type="evidence" value="ECO:0007669"/>
    <property type="project" value="TreeGrafter"/>
</dbReference>
<dbReference type="CDD" id="cd03702">
    <property type="entry name" value="IF2_mtIF2_II"/>
    <property type="match status" value="1"/>
</dbReference>
<dbReference type="Gene3D" id="3.40.50.10050">
    <property type="entry name" value="Translation initiation factor IF- 2, domain 3"/>
    <property type="match status" value="1"/>
</dbReference>
<keyword evidence="2" id="KW-0342">GTP-binding</keyword>
<organism evidence="5 6">
    <name type="scientific">Heterorhabditis bacteriophora</name>
    <name type="common">Entomopathogenic nematode worm</name>
    <dbReference type="NCBI Taxonomy" id="37862"/>
    <lineage>
        <taxon>Eukaryota</taxon>
        <taxon>Metazoa</taxon>
        <taxon>Ecdysozoa</taxon>
        <taxon>Nematoda</taxon>
        <taxon>Chromadorea</taxon>
        <taxon>Rhabditida</taxon>
        <taxon>Rhabditina</taxon>
        <taxon>Rhabditomorpha</taxon>
        <taxon>Strongyloidea</taxon>
        <taxon>Heterorhabditidae</taxon>
        <taxon>Heterorhabditis</taxon>
    </lineage>
</organism>
<proteinExistence type="predicted"/>